<accession>A0A150K2M3</accession>
<evidence type="ECO:0000256" key="1">
    <source>
        <dbReference type="SAM" id="MobiDB-lite"/>
    </source>
</evidence>
<feature type="compositionally biased region" description="Basic and acidic residues" evidence="1">
    <location>
        <begin position="1"/>
        <end position="16"/>
    </location>
</feature>
<proteinExistence type="predicted"/>
<evidence type="ECO:0000313" key="2">
    <source>
        <dbReference type="EMBL" id="KYC63840.1"/>
    </source>
</evidence>
<reference evidence="2 3" key="1">
    <citation type="submission" date="2016-01" db="EMBL/GenBank/DDBJ databases">
        <title>Genome Sequences of Twelve Sporeforming Bacillus Species Isolated from Foods.</title>
        <authorList>
            <person name="Berendsen E.M."/>
            <person name="Wells-Bennik M.H."/>
            <person name="Krawcyk A.O."/>
            <person name="De Jong A."/>
            <person name="Holsappel S."/>
            <person name="Eijlander R.T."/>
            <person name="Kuipers O.P."/>
        </authorList>
    </citation>
    <scope>NUCLEOTIDE SEQUENCE [LARGE SCALE GENOMIC DNA]</scope>
    <source>
        <strain evidence="2 3">B4099</strain>
    </source>
</reference>
<sequence>MTAGIGREKKKEEKKEERRKKRIVTNDSNCHQNVAGGYGSSIHCGKNKTAIGAFVRWESGFQV</sequence>
<protein>
    <submittedName>
        <fullName evidence="2">Uncharacterized protein</fullName>
    </submittedName>
</protein>
<comment type="caution">
    <text evidence="2">The sequence shown here is derived from an EMBL/GenBank/DDBJ whole genome shotgun (WGS) entry which is preliminary data.</text>
</comment>
<evidence type="ECO:0000313" key="3">
    <source>
        <dbReference type="Proteomes" id="UP000075304"/>
    </source>
</evidence>
<dbReference type="EMBL" id="LQYI01000107">
    <property type="protein sequence ID" value="KYC63840.1"/>
    <property type="molecule type" value="Genomic_DNA"/>
</dbReference>
<feature type="region of interest" description="Disordered" evidence="1">
    <location>
        <begin position="1"/>
        <end position="23"/>
    </location>
</feature>
<name>A0A150K2M3_HEYCO</name>
<organism evidence="2 3">
    <name type="scientific">Heyndrickxia coagulans</name>
    <name type="common">Weizmannia coagulans</name>
    <dbReference type="NCBI Taxonomy" id="1398"/>
    <lineage>
        <taxon>Bacteria</taxon>
        <taxon>Bacillati</taxon>
        <taxon>Bacillota</taxon>
        <taxon>Bacilli</taxon>
        <taxon>Bacillales</taxon>
        <taxon>Bacillaceae</taxon>
        <taxon>Heyndrickxia</taxon>
    </lineage>
</organism>
<dbReference type="AlphaFoldDB" id="A0A150K2M3"/>
<gene>
    <name evidence="2" type="ORF">B4099_1903</name>
</gene>
<dbReference type="Proteomes" id="UP000075304">
    <property type="component" value="Unassembled WGS sequence"/>
</dbReference>